<evidence type="ECO:0000313" key="12">
    <source>
        <dbReference type="EMBL" id="MFC5514560.1"/>
    </source>
</evidence>
<comment type="caution">
    <text evidence="12">The sequence shown here is derived from an EMBL/GenBank/DDBJ whole genome shotgun (WGS) entry which is preliminary data.</text>
</comment>
<dbReference type="Gene3D" id="2.40.440.10">
    <property type="entry name" value="L,D-transpeptidase catalytic domain-like"/>
    <property type="match status" value="1"/>
</dbReference>
<sequence length="236" mass="25922">MSLSSHPPRGARRLNISALLLLLPLVTACATTGPIAEAPPRLDPAAVSRYAAIDDDKFPIPAVDMKHLKPRYMRQVVQDPTGEQPGTIVVDPANRFLYLVQENGQALRYGVGVGKAGLEFTGAATVQYKREWPRWTPTQDMIKRDPERNAQWANGMESGPENPLGARALYLFKNNQDTLYRIHGTNQPWSIGEAVSSGCIRMMNQDILDLYNRVPSGSKVIVLDGGQSQMAAVPQS</sequence>
<dbReference type="PANTHER" id="PTHR30582">
    <property type="entry name" value="L,D-TRANSPEPTIDASE"/>
    <property type="match status" value="1"/>
</dbReference>
<dbReference type="Pfam" id="PF03734">
    <property type="entry name" value="YkuD"/>
    <property type="match status" value="1"/>
</dbReference>
<dbReference type="EC" id="2.3.2.-" evidence="12"/>
<gene>
    <name evidence="12" type="ORF">ACFPP9_02165</name>
</gene>
<evidence type="ECO:0000256" key="9">
    <source>
        <dbReference type="PROSITE-ProRule" id="PRU01373"/>
    </source>
</evidence>
<feature type="active site" description="Proton donor/acceptor" evidence="9">
    <location>
        <position position="183"/>
    </location>
</feature>
<evidence type="ECO:0000256" key="1">
    <source>
        <dbReference type="ARBA" id="ARBA00004752"/>
    </source>
</evidence>
<keyword evidence="6 9" id="KW-0133">Cell shape</keyword>
<feature type="signal peptide" evidence="10">
    <location>
        <begin position="1"/>
        <end position="30"/>
    </location>
</feature>
<reference evidence="13" key="1">
    <citation type="journal article" date="2019" name="Int. J. Syst. Evol. Microbiol.">
        <title>The Global Catalogue of Microorganisms (GCM) 10K type strain sequencing project: providing services to taxonomists for standard genome sequencing and annotation.</title>
        <authorList>
            <consortium name="The Broad Institute Genomics Platform"/>
            <consortium name="The Broad Institute Genome Sequencing Center for Infectious Disease"/>
            <person name="Wu L."/>
            <person name="Ma J."/>
        </authorList>
    </citation>
    <scope>NUCLEOTIDE SEQUENCE [LARGE SCALE GENOMIC DNA]</scope>
    <source>
        <strain evidence="13">KACC 12633</strain>
    </source>
</reference>
<dbReference type="Proteomes" id="UP001596150">
    <property type="component" value="Unassembled WGS sequence"/>
</dbReference>
<proteinExistence type="inferred from homology"/>
<evidence type="ECO:0000313" key="13">
    <source>
        <dbReference type="Proteomes" id="UP001596150"/>
    </source>
</evidence>
<dbReference type="SUPFAM" id="SSF141523">
    <property type="entry name" value="L,D-transpeptidase catalytic domain-like"/>
    <property type="match status" value="1"/>
</dbReference>
<evidence type="ECO:0000256" key="7">
    <source>
        <dbReference type="ARBA" id="ARBA00022984"/>
    </source>
</evidence>
<dbReference type="EMBL" id="JBHSML010000002">
    <property type="protein sequence ID" value="MFC5514560.1"/>
    <property type="molecule type" value="Genomic_DNA"/>
</dbReference>
<accession>A0ABW0PPX1</accession>
<keyword evidence="10" id="KW-0732">Signal</keyword>
<keyword evidence="13" id="KW-1185">Reference proteome</keyword>
<evidence type="ECO:0000256" key="3">
    <source>
        <dbReference type="ARBA" id="ARBA00022676"/>
    </source>
</evidence>
<organism evidence="12 13">
    <name type="scientific">Kaistia terrae</name>
    <dbReference type="NCBI Taxonomy" id="537017"/>
    <lineage>
        <taxon>Bacteria</taxon>
        <taxon>Pseudomonadati</taxon>
        <taxon>Pseudomonadota</taxon>
        <taxon>Alphaproteobacteria</taxon>
        <taxon>Hyphomicrobiales</taxon>
        <taxon>Kaistiaceae</taxon>
        <taxon>Kaistia</taxon>
    </lineage>
</organism>
<keyword evidence="8 9" id="KW-0961">Cell wall biogenesis/degradation</keyword>
<dbReference type="CDD" id="cd16913">
    <property type="entry name" value="YkuD_like"/>
    <property type="match status" value="1"/>
</dbReference>
<evidence type="ECO:0000259" key="11">
    <source>
        <dbReference type="PROSITE" id="PS52029"/>
    </source>
</evidence>
<feature type="active site" description="Nucleophile" evidence="9">
    <location>
        <position position="199"/>
    </location>
</feature>
<keyword evidence="5" id="KW-0378">Hydrolase</keyword>
<protein>
    <submittedName>
        <fullName evidence="12">L,D-transpeptidase</fullName>
        <ecNumber evidence="12">2.3.2.-</ecNumber>
    </submittedName>
</protein>
<keyword evidence="3" id="KW-0328">Glycosyltransferase</keyword>
<keyword evidence="4 12" id="KW-0808">Transferase</keyword>
<evidence type="ECO:0000256" key="8">
    <source>
        <dbReference type="ARBA" id="ARBA00023316"/>
    </source>
</evidence>
<dbReference type="InterPro" id="IPR050979">
    <property type="entry name" value="LD-transpeptidase"/>
</dbReference>
<feature type="chain" id="PRO_5045378136" evidence="10">
    <location>
        <begin position="31"/>
        <end position="236"/>
    </location>
</feature>
<dbReference type="InterPro" id="IPR005490">
    <property type="entry name" value="LD_TPept_cat_dom"/>
</dbReference>
<evidence type="ECO:0000256" key="5">
    <source>
        <dbReference type="ARBA" id="ARBA00022801"/>
    </source>
</evidence>
<evidence type="ECO:0000256" key="4">
    <source>
        <dbReference type="ARBA" id="ARBA00022679"/>
    </source>
</evidence>
<dbReference type="PROSITE" id="PS52029">
    <property type="entry name" value="LD_TPASE"/>
    <property type="match status" value="1"/>
</dbReference>
<dbReference type="PANTHER" id="PTHR30582:SF24">
    <property type="entry name" value="L,D-TRANSPEPTIDASE ERFK_SRFK-RELATED"/>
    <property type="match status" value="1"/>
</dbReference>
<name>A0ABW0PPX1_9HYPH</name>
<comment type="similarity">
    <text evidence="2">Belongs to the YkuD family.</text>
</comment>
<comment type="pathway">
    <text evidence="1 9">Cell wall biogenesis; peptidoglycan biosynthesis.</text>
</comment>
<keyword evidence="7 9" id="KW-0573">Peptidoglycan synthesis</keyword>
<dbReference type="GO" id="GO:0016746">
    <property type="term" value="F:acyltransferase activity"/>
    <property type="evidence" value="ECO:0007669"/>
    <property type="project" value="UniProtKB-KW"/>
</dbReference>
<dbReference type="InterPro" id="IPR038063">
    <property type="entry name" value="Transpep_catalytic_dom"/>
</dbReference>
<evidence type="ECO:0000256" key="10">
    <source>
        <dbReference type="SAM" id="SignalP"/>
    </source>
</evidence>
<feature type="domain" description="L,D-TPase catalytic" evidence="11">
    <location>
        <begin position="86"/>
        <end position="223"/>
    </location>
</feature>
<evidence type="ECO:0000256" key="2">
    <source>
        <dbReference type="ARBA" id="ARBA00005992"/>
    </source>
</evidence>
<dbReference type="RefSeq" id="WP_266342593.1">
    <property type="nucleotide sequence ID" value="NZ_JAPKNH010000002.1"/>
</dbReference>
<keyword evidence="12" id="KW-0012">Acyltransferase</keyword>
<evidence type="ECO:0000256" key="6">
    <source>
        <dbReference type="ARBA" id="ARBA00022960"/>
    </source>
</evidence>